<sequence length="140" mass="15963">MLSKARAERFLFLGQTCHIFSPCRRCVENAFGITAAMWRILLRTIHLHPDNVDFVIKAACILHNFLTVLNKPAHVDTEDQFGNVVAGCWRQNIQRVQVDDGEPHFFDLETTQARNYNLNAAAVRDLFTAYTCSPDGEVPW</sequence>
<dbReference type="EMBL" id="JABSTR010000001">
    <property type="protein sequence ID" value="KAH9361526.1"/>
    <property type="molecule type" value="Genomic_DNA"/>
</dbReference>
<dbReference type="OMA" id="GWRCESP"/>
<protein>
    <recommendedName>
        <fullName evidence="3">DDE Tnp4 domain-containing protein</fullName>
    </recommendedName>
</protein>
<evidence type="ECO:0000313" key="1">
    <source>
        <dbReference type="EMBL" id="KAH9361526.1"/>
    </source>
</evidence>
<name>A0A9J6F798_HAELO</name>
<evidence type="ECO:0000313" key="2">
    <source>
        <dbReference type="Proteomes" id="UP000821853"/>
    </source>
</evidence>
<reference evidence="1 2" key="1">
    <citation type="journal article" date="2020" name="Cell">
        <title>Large-Scale Comparative Analyses of Tick Genomes Elucidate Their Genetic Diversity and Vector Capacities.</title>
        <authorList>
            <consortium name="Tick Genome and Microbiome Consortium (TIGMIC)"/>
            <person name="Jia N."/>
            <person name="Wang J."/>
            <person name="Shi W."/>
            <person name="Du L."/>
            <person name="Sun Y."/>
            <person name="Zhan W."/>
            <person name="Jiang J.F."/>
            <person name="Wang Q."/>
            <person name="Zhang B."/>
            <person name="Ji P."/>
            <person name="Bell-Sakyi L."/>
            <person name="Cui X.M."/>
            <person name="Yuan T.T."/>
            <person name="Jiang B.G."/>
            <person name="Yang W.F."/>
            <person name="Lam T.T."/>
            <person name="Chang Q.C."/>
            <person name="Ding S.J."/>
            <person name="Wang X.J."/>
            <person name="Zhu J.G."/>
            <person name="Ruan X.D."/>
            <person name="Zhao L."/>
            <person name="Wei J.T."/>
            <person name="Ye R.Z."/>
            <person name="Que T.C."/>
            <person name="Du C.H."/>
            <person name="Zhou Y.H."/>
            <person name="Cheng J.X."/>
            <person name="Dai P.F."/>
            <person name="Guo W.B."/>
            <person name="Han X.H."/>
            <person name="Huang E.J."/>
            <person name="Li L.F."/>
            <person name="Wei W."/>
            <person name="Gao Y.C."/>
            <person name="Liu J.Z."/>
            <person name="Shao H.Z."/>
            <person name="Wang X."/>
            <person name="Wang C.C."/>
            <person name="Yang T.C."/>
            <person name="Huo Q.B."/>
            <person name="Li W."/>
            <person name="Chen H.Y."/>
            <person name="Chen S.E."/>
            <person name="Zhou L.G."/>
            <person name="Ni X.B."/>
            <person name="Tian J.H."/>
            <person name="Sheng Y."/>
            <person name="Liu T."/>
            <person name="Pan Y.S."/>
            <person name="Xia L.Y."/>
            <person name="Li J."/>
            <person name="Zhao F."/>
            <person name="Cao W.C."/>
        </authorList>
    </citation>
    <scope>NUCLEOTIDE SEQUENCE [LARGE SCALE GENOMIC DNA]</scope>
    <source>
        <strain evidence="1">HaeL-2018</strain>
    </source>
</reference>
<dbReference type="AlphaFoldDB" id="A0A9J6F798"/>
<dbReference type="Proteomes" id="UP000821853">
    <property type="component" value="Chromosome 1"/>
</dbReference>
<proteinExistence type="predicted"/>
<gene>
    <name evidence="1" type="ORF">HPB48_001372</name>
</gene>
<evidence type="ECO:0008006" key="3">
    <source>
        <dbReference type="Google" id="ProtNLM"/>
    </source>
</evidence>
<accession>A0A9J6F798</accession>
<dbReference type="VEuPathDB" id="VectorBase:HLOH_045110"/>
<dbReference type="OrthoDB" id="1681765at2759"/>
<organism evidence="1 2">
    <name type="scientific">Haemaphysalis longicornis</name>
    <name type="common">Bush tick</name>
    <dbReference type="NCBI Taxonomy" id="44386"/>
    <lineage>
        <taxon>Eukaryota</taxon>
        <taxon>Metazoa</taxon>
        <taxon>Ecdysozoa</taxon>
        <taxon>Arthropoda</taxon>
        <taxon>Chelicerata</taxon>
        <taxon>Arachnida</taxon>
        <taxon>Acari</taxon>
        <taxon>Parasitiformes</taxon>
        <taxon>Ixodida</taxon>
        <taxon>Ixodoidea</taxon>
        <taxon>Ixodidae</taxon>
        <taxon>Haemaphysalinae</taxon>
        <taxon>Haemaphysalis</taxon>
    </lineage>
</organism>
<comment type="caution">
    <text evidence="1">The sequence shown here is derived from an EMBL/GenBank/DDBJ whole genome shotgun (WGS) entry which is preliminary data.</text>
</comment>
<keyword evidence="2" id="KW-1185">Reference proteome</keyword>